<comment type="caution">
    <text evidence="1">The sequence shown here is derived from an EMBL/GenBank/DDBJ whole genome shotgun (WGS) entry which is preliminary data.</text>
</comment>
<dbReference type="InterPro" id="IPR009097">
    <property type="entry name" value="Cyclic_Pdiesterase"/>
</dbReference>
<organism evidence="1 2">
    <name type="scientific">Micromonospora sonchi</name>
    <dbReference type="NCBI Taxonomy" id="1763543"/>
    <lineage>
        <taxon>Bacteria</taxon>
        <taxon>Bacillati</taxon>
        <taxon>Actinomycetota</taxon>
        <taxon>Actinomycetes</taxon>
        <taxon>Micromonosporales</taxon>
        <taxon>Micromonosporaceae</taxon>
        <taxon>Micromonospora</taxon>
    </lineage>
</organism>
<dbReference type="EMBL" id="BMNB01000004">
    <property type="protein sequence ID" value="GGM29443.1"/>
    <property type="molecule type" value="Genomic_DNA"/>
</dbReference>
<sequence length="239" mass="26164">MTTLSDESREGRERHGYVEEDWARYRALDSLTNHWERAGWRPGRRSYLWLLRLGESGTVRALASRCQAALGHIPTLDMVPLKWLHLTVQKVGFTDEVPAAQLDQIVAAAQRRLAILPPIPLRVGPLTGSAGAVRFSAGPHPPVHSVRQVLRQALAEVRGERAVPTRATAFVPHVSIAYNNAPTDATPVIDAVAGLRRVASVTTVVHGVELVELRREPGSYAWDVLATGTLGDDEQTARS</sequence>
<dbReference type="AlphaFoldDB" id="A0A917TMU3"/>
<protein>
    <recommendedName>
        <fullName evidence="3">2'-5' RNA ligase</fullName>
    </recommendedName>
</protein>
<keyword evidence="2" id="KW-1185">Reference proteome</keyword>
<name>A0A917TMU3_9ACTN</name>
<dbReference type="Gene3D" id="3.90.1140.10">
    <property type="entry name" value="Cyclic phosphodiesterase"/>
    <property type="match status" value="1"/>
</dbReference>
<dbReference type="Pfam" id="PF13563">
    <property type="entry name" value="2_5_RNA_ligase2"/>
    <property type="match status" value="1"/>
</dbReference>
<dbReference type="SUPFAM" id="SSF55144">
    <property type="entry name" value="LigT-like"/>
    <property type="match status" value="1"/>
</dbReference>
<evidence type="ECO:0008006" key="3">
    <source>
        <dbReference type="Google" id="ProtNLM"/>
    </source>
</evidence>
<dbReference type="RefSeq" id="WP_189041452.1">
    <property type="nucleotide sequence ID" value="NZ_BMNB01000004.1"/>
</dbReference>
<gene>
    <name evidence="1" type="ORF">GCM10011608_12630</name>
</gene>
<dbReference type="Proteomes" id="UP000608890">
    <property type="component" value="Unassembled WGS sequence"/>
</dbReference>
<reference evidence="1" key="2">
    <citation type="submission" date="2020-09" db="EMBL/GenBank/DDBJ databases">
        <authorList>
            <person name="Sun Q."/>
            <person name="Zhou Y."/>
        </authorList>
    </citation>
    <scope>NUCLEOTIDE SEQUENCE</scope>
    <source>
        <strain evidence="1">CGMCC 4.7312</strain>
    </source>
</reference>
<accession>A0A917TMU3</accession>
<reference evidence="1" key="1">
    <citation type="journal article" date="2014" name="Int. J. Syst. Evol. Microbiol.">
        <title>Complete genome sequence of Corynebacterium casei LMG S-19264T (=DSM 44701T), isolated from a smear-ripened cheese.</title>
        <authorList>
            <consortium name="US DOE Joint Genome Institute (JGI-PGF)"/>
            <person name="Walter F."/>
            <person name="Albersmeier A."/>
            <person name="Kalinowski J."/>
            <person name="Ruckert C."/>
        </authorList>
    </citation>
    <scope>NUCLEOTIDE SEQUENCE</scope>
    <source>
        <strain evidence="1">CGMCC 4.7312</strain>
    </source>
</reference>
<proteinExistence type="predicted"/>
<evidence type="ECO:0000313" key="1">
    <source>
        <dbReference type="EMBL" id="GGM29443.1"/>
    </source>
</evidence>
<evidence type="ECO:0000313" key="2">
    <source>
        <dbReference type="Proteomes" id="UP000608890"/>
    </source>
</evidence>